<feature type="transmembrane region" description="Helical" evidence="1">
    <location>
        <begin position="21"/>
        <end position="42"/>
    </location>
</feature>
<keyword evidence="1" id="KW-0472">Membrane</keyword>
<keyword evidence="1" id="KW-0812">Transmembrane</keyword>
<feature type="non-terminal residue" evidence="2">
    <location>
        <position position="160"/>
    </location>
</feature>
<evidence type="ECO:0000313" key="3">
    <source>
        <dbReference type="Proteomes" id="UP001166191"/>
    </source>
</evidence>
<evidence type="ECO:0000313" key="2">
    <source>
        <dbReference type="EMBL" id="MBU3029208.1"/>
    </source>
</evidence>
<dbReference type="EMBL" id="JAHKNG010000004">
    <property type="protein sequence ID" value="MBU3029208.1"/>
    <property type="molecule type" value="Genomic_DNA"/>
</dbReference>
<dbReference type="RefSeq" id="WP_216031908.1">
    <property type="nucleotide sequence ID" value="NZ_JAHKNG010000004.1"/>
</dbReference>
<organism evidence="2 3">
    <name type="scientific">Paracoccus marinaquae</name>
    <dbReference type="NCBI Taxonomy" id="2841926"/>
    <lineage>
        <taxon>Bacteria</taxon>
        <taxon>Pseudomonadati</taxon>
        <taxon>Pseudomonadota</taxon>
        <taxon>Alphaproteobacteria</taxon>
        <taxon>Rhodobacterales</taxon>
        <taxon>Paracoccaceae</taxon>
        <taxon>Paracoccus</taxon>
    </lineage>
</organism>
<proteinExistence type="predicted"/>
<name>A0ABS6AFB3_9RHOB</name>
<feature type="transmembrane region" description="Helical" evidence="1">
    <location>
        <begin position="62"/>
        <end position="84"/>
    </location>
</feature>
<comment type="caution">
    <text evidence="2">The sequence shown here is derived from an EMBL/GenBank/DDBJ whole genome shotgun (WGS) entry which is preliminary data.</text>
</comment>
<evidence type="ECO:0000256" key="1">
    <source>
        <dbReference type="SAM" id="Phobius"/>
    </source>
</evidence>
<sequence>MNFWKIEADSFGGALRLAAGVGLGVVALVAVTAAASIGLIGLLSKSDVMADASEVVGGFFDYYANTVGLAVAFVAGLATIFLALQALRVSSNQTALTARQTFNEDVREFRKEIAKADRECQELCVSDPAHAVSDTQAAKRSPNIMANWLRAANHSRTFRP</sequence>
<keyword evidence="3" id="KW-1185">Reference proteome</keyword>
<gene>
    <name evidence="2" type="ORF">KNW02_03610</name>
</gene>
<protein>
    <submittedName>
        <fullName evidence="2">Uncharacterized protein</fullName>
    </submittedName>
</protein>
<accession>A0ABS6AFB3</accession>
<dbReference type="Proteomes" id="UP001166191">
    <property type="component" value="Unassembled WGS sequence"/>
</dbReference>
<keyword evidence="1" id="KW-1133">Transmembrane helix</keyword>
<reference evidence="2" key="1">
    <citation type="submission" date="2021-06" db="EMBL/GenBank/DDBJ databases">
        <title>Paracoccus bacterium XHP0099 sp. nov., isolated from the surface waters of the Yellow Sea.</title>
        <authorList>
            <person name="Xue H."/>
            <person name="Zhang D."/>
        </authorList>
    </citation>
    <scope>NUCLEOTIDE SEQUENCE</scope>
    <source>
        <strain evidence="2">XHP0099</strain>
    </source>
</reference>